<organism evidence="1 2">
    <name type="scientific">Cyanophage P-RSM1</name>
    <dbReference type="NCBI Taxonomy" id="536444"/>
    <lineage>
        <taxon>Viruses</taxon>
        <taxon>Duplodnaviria</taxon>
        <taxon>Heunggongvirae</taxon>
        <taxon>Uroviricota</taxon>
        <taxon>Caudoviricetes</taxon>
        <taxon>Pantevenvirales</taxon>
        <taxon>Kyanoviridae</taxon>
        <taxon>Emcearvirus</taxon>
        <taxon>Emcearvirus gerard</taxon>
    </lineage>
</organism>
<proteinExistence type="predicted"/>
<keyword evidence="2" id="KW-1185">Reference proteome</keyword>
<gene>
    <name evidence="1" type="ORF">CPPG_00191</name>
</gene>
<dbReference type="KEGG" id="vg:15312161"/>
<name>M4QHW9_9CAUD</name>
<dbReference type="RefSeq" id="YP_007877742.1">
    <property type="nucleotide sequence ID" value="NC_021071.1"/>
</dbReference>
<dbReference type="GeneID" id="15312161"/>
<evidence type="ECO:0000313" key="2">
    <source>
        <dbReference type="Proteomes" id="UP000201235"/>
    </source>
</evidence>
<accession>M4QHW9</accession>
<dbReference type="OrthoDB" id="26662at10239"/>
<dbReference type="Proteomes" id="UP000201235">
    <property type="component" value="Segment"/>
</dbReference>
<protein>
    <submittedName>
        <fullName evidence="1">Uncharacterized protein</fullName>
    </submittedName>
</protein>
<reference evidence="1 2" key="1">
    <citation type="submission" date="2010-11" db="EMBL/GenBank/DDBJ databases">
        <title>The Genome Sequence of Cyanophage P-RSM1.</title>
        <authorList>
            <consortium name="The Broad Institute Genome Sequencing Platform"/>
            <person name="Henn M.R."/>
            <person name="Sullivan M.S."/>
            <person name="Osburne M.S."/>
            <person name="Levin J."/>
            <person name="Malboeuf C."/>
            <person name="Casali M."/>
            <person name="Russ C."/>
            <person name="Lennon N."/>
            <person name="Chapman S.B."/>
            <person name="Erlich R."/>
            <person name="Young S.K."/>
            <person name="Yandava C."/>
            <person name="Zeng Q."/>
            <person name="Alvarado L."/>
            <person name="Anderson S."/>
            <person name="Berlin A."/>
            <person name="Chen Z."/>
            <person name="Freedman E."/>
            <person name="Gellesch M."/>
            <person name="Goldberg J."/>
            <person name="Green L."/>
            <person name="Griggs A."/>
            <person name="Gujja S."/>
            <person name="Heilman E.R."/>
            <person name="Heiman D."/>
            <person name="Hollinger A."/>
            <person name="Howarth C."/>
            <person name="Larson L."/>
            <person name="Mehta T."/>
            <person name="Pearson M."/>
            <person name="Roberts A."/>
            <person name="Ryan E."/>
            <person name="Saif S."/>
            <person name="Shea T."/>
            <person name="Shenoy N."/>
            <person name="Sisk P."/>
            <person name="Stolte C."/>
            <person name="Sykes S."/>
            <person name="White J."/>
            <person name="Yu Q."/>
            <person name="Coleman M.L."/>
            <person name="Huang K.H."/>
            <person name="Weigele P.R."/>
            <person name="DeFrancesco A.S."/>
            <person name="Kern S.E."/>
            <person name="Thompson L.R."/>
            <person name="Fu R."/>
            <person name="Hombeck B."/>
            <person name="Chisholm S.W."/>
            <person name="Haas B."/>
            <person name="Nusbaum C."/>
            <person name="Birren B."/>
        </authorList>
    </citation>
    <scope>NUCLEOTIDE SEQUENCE [LARGE SCALE GENOMIC DNA]</scope>
    <source>
        <strain evidence="1 2">P-RSM1</strain>
    </source>
</reference>
<dbReference type="EMBL" id="HQ634175">
    <property type="protein sequence ID" value="AGH26507.1"/>
    <property type="molecule type" value="Genomic_DNA"/>
</dbReference>
<evidence type="ECO:0000313" key="1">
    <source>
        <dbReference type="EMBL" id="AGH26507.1"/>
    </source>
</evidence>
<sequence length="74" mass="8713">MIHDEQSDFDEMDDHDYHLKLYHQDLRLLHDCVEKTLKTWAGGHPGEQEALVAMKNVLYKGLLEHQFHALEGDR</sequence>